<dbReference type="EMBL" id="JNAX01000001">
    <property type="protein sequence ID" value="KGG22517.1"/>
    <property type="molecule type" value="Genomic_DNA"/>
</dbReference>
<dbReference type="RefSeq" id="WP_036904064.1">
    <property type="nucleotide sequence ID" value="NZ_CP138967.1"/>
</dbReference>
<evidence type="ECO:0000256" key="1">
    <source>
        <dbReference type="SAM" id="Phobius"/>
    </source>
</evidence>
<gene>
    <name evidence="2" type="ORF">EV03_0034</name>
</gene>
<evidence type="ECO:0000313" key="2">
    <source>
        <dbReference type="EMBL" id="KGG22517.1"/>
    </source>
</evidence>
<keyword evidence="1" id="KW-1133">Transmembrane helix</keyword>
<name>A0A0A2CAG5_PROMR</name>
<evidence type="ECO:0000313" key="3">
    <source>
        <dbReference type="Proteomes" id="UP000030392"/>
    </source>
</evidence>
<proteinExistence type="predicted"/>
<feature type="transmembrane region" description="Helical" evidence="1">
    <location>
        <begin position="35"/>
        <end position="53"/>
    </location>
</feature>
<keyword evidence="1" id="KW-0472">Membrane</keyword>
<dbReference type="AlphaFoldDB" id="A0A0A2CAG5"/>
<comment type="caution">
    <text evidence="2">The sequence shown here is derived from an EMBL/GenBank/DDBJ whole genome shotgun (WGS) entry which is preliminary data.</text>
</comment>
<organism evidence="2 3">
    <name type="scientific">Prochlorococcus marinus str. PAC1</name>
    <dbReference type="NCBI Taxonomy" id="59924"/>
    <lineage>
        <taxon>Bacteria</taxon>
        <taxon>Bacillati</taxon>
        <taxon>Cyanobacteriota</taxon>
        <taxon>Cyanophyceae</taxon>
        <taxon>Synechococcales</taxon>
        <taxon>Prochlorococcaceae</taxon>
        <taxon>Prochlorococcus</taxon>
    </lineage>
</organism>
<sequence length="74" mass="8423">MQVDLNELVNSYEVVPVSLSDPFKALVVEPSTMEILRFLPIIAFIALIITAVWRQGKKFPVKAFSDMNQKNKQD</sequence>
<protein>
    <submittedName>
        <fullName evidence="2">Uncharacterized protein</fullName>
    </submittedName>
</protein>
<keyword evidence="1" id="KW-0812">Transmembrane</keyword>
<accession>A0A0A2CAG5</accession>
<dbReference type="Proteomes" id="UP000030392">
    <property type="component" value="Unassembled WGS sequence"/>
</dbReference>
<reference evidence="3" key="1">
    <citation type="journal article" date="2014" name="Sci. Data">
        <title>Genomes of diverse isolates of the marine cyanobacterium Prochlorococcus.</title>
        <authorList>
            <person name="Biller S."/>
            <person name="Berube P."/>
            <person name="Thompson J."/>
            <person name="Kelly L."/>
            <person name="Roggensack S."/>
            <person name="Awad L."/>
            <person name="Roache-Johnson K."/>
            <person name="Ding H."/>
            <person name="Giovannoni S.J."/>
            <person name="Moore L.R."/>
            <person name="Chisholm S.W."/>
        </authorList>
    </citation>
    <scope>NUCLEOTIDE SEQUENCE [LARGE SCALE GENOMIC DNA]</scope>
    <source>
        <strain evidence="3">PAC1</strain>
    </source>
</reference>